<reference evidence="2" key="1">
    <citation type="journal article" date="2019" name="Nat. Commun.">
        <title>Expansion of phycobilisome linker gene families in mesophilic red algae.</title>
        <authorList>
            <person name="Lee J."/>
            <person name="Kim D."/>
            <person name="Bhattacharya D."/>
            <person name="Yoon H.S."/>
        </authorList>
    </citation>
    <scope>NUCLEOTIDE SEQUENCE [LARGE SCALE GENOMIC DNA]</scope>
    <source>
        <strain evidence="2">CCMP 1328</strain>
    </source>
</reference>
<proteinExistence type="predicted"/>
<accession>A0A5J4YPK1</accession>
<name>A0A5J4YPK1_PORPP</name>
<dbReference type="EMBL" id="VRMN01000007">
    <property type="protein sequence ID" value="KAA8493135.1"/>
    <property type="molecule type" value="Genomic_DNA"/>
</dbReference>
<comment type="caution">
    <text evidence="1">The sequence shown here is derived from an EMBL/GenBank/DDBJ whole genome shotgun (WGS) entry which is preliminary data.</text>
</comment>
<keyword evidence="2" id="KW-1185">Reference proteome</keyword>
<organism evidence="1 2">
    <name type="scientific">Porphyridium purpureum</name>
    <name type="common">Red alga</name>
    <name type="synonym">Porphyridium cruentum</name>
    <dbReference type="NCBI Taxonomy" id="35688"/>
    <lineage>
        <taxon>Eukaryota</taxon>
        <taxon>Rhodophyta</taxon>
        <taxon>Bangiophyceae</taxon>
        <taxon>Porphyridiales</taxon>
        <taxon>Porphyridiaceae</taxon>
        <taxon>Porphyridium</taxon>
    </lineage>
</organism>
<evidence type="ECO:0000313" key="1">
    <source>
        <dbReference type="EMBL" id="KAA8493135.1"/>
    </source>
</evidence>
<sequence>MLSVQNKVDLLKGRNEAKLTFRSRVHHSGVICMIRLRRMPVALHVKRMLTTVAFLLGVTLQRACTSSLYHNILRTPAVRLLRAVPSVCIDAQTASGRERIIQGVYSHCGDVQRNACVLRDRIVELYCSIMRSKTVTYSVETSLRAFHAAASFVRQARIDLTCRFPDIDQIVAWNACALTCMALLHFHAVATRVITLKTLQIDRRFSGIVESTGDDWIRISCDPLLVKGQTLLARTWNGFCEAVEMHTPRNSNFKLGSYLSRMQLPPKNTIMVSLVGAGEYVGKKGTVGKQTMVFSREGDKSTAKLLLAALKGKKIFVSPKLMFGKSVRASVDYRMRFWLAFENLSADLANVVKEVSKGFEGFNVLKSRSSPQLAKYFPPVSFPREGKAMNIVIEYLKGFSALAAATHERRPRVPELVEMQDIKPVPPSNHGHGMKLALGSLAILLGWYAHENQTRRSRK</sequence>
<evidence type="ECO:0000313" key="2">
    <source>
        <dbReference type="Proteomes" id="UP000324585"/>
    </source>
</evidence>
<dbReference type="AlphaFoldDB" id="A0A5J4YPK1"/>
<dbReference type="Proteomes" id="UP000324585">
    <property type="component" value="Unassembled WGS sequence"/>
</dbReference>
<protein>
    <submittedName>
        <fullName evidence="1">Uncharacterized protein</fullName>
    </submittedName>
</protein>
<gene>
    <name evidence="1" type="ORF">FVE85_8580</name>
</gene>